<comment type="caution">
    <text evidence="2">The sequence shown here is derived from an EMBL/GenBank/DDBJ whole genome shotgun (WGS) entry which is preliminary data.</text>
</comment>
<proteinExistence type="predicted"/>
<sequence length="255" mass="28102">MLVWATNHSLPTAPPSPLLFSPPGGRDPSPTPSTSYGRRGTETQVGSSLAKETEGQTPPLFSPSSIHGCRPEAAQPPFSGFGIGDSIKTRRDEQCRGRVKNEEEQAKQKQKKKKKASSLPTRYFSRSFSRHSDSSKSPPAHSAFLTDQVVRIQRFEHVQHLQFELHAVRPRCISQPSPPSRSTSILHSAGDVNSLIRPIRSLPSPLSPISNIPSVVDLKRAPFRSLSPCEFMVLAPFPGHSRSFPLVLRITLLFL</sequence>
<organism evidence="2 3">
    <name type="scientific">Ophiocordyceps unilateralis</name>
    <name type="common">Zombie-ant fungus</name>
    <name type="synonym">Torrubia unilateralis</name>
    <dbReference type="NCBI Taxonomy" id="268505"/>
    <lineage>
        <taxon>Eukaryota</taxon>
        <taxon>Fungi</taxon>
        <taxon>Dikarya</taxon>
        <taxon>Ascomycota</taxon>
        <taxon>Pezizomycotina</taxon>
        <taxon>Sordariomycetes</taxon>
        <taxon>Hypocreomycetidae</taxon>
        <taxon>Hypocreales</taxon>
        <taxon>Ophiocordycipitaceae</taxon>
        <taxon>Ophiocordyceps</taxon>
    </lineage>
</organism>
<dbReference type="AlphaFoldDB" id="A0A2A9P4E8"/>
<gene>
    <name evidence="2" type="ORF">XA68_16690</name>
</gene>
<protein>
    <submittedName>
        <fullName evidence="2">Uncharacterized protein</fullName>
    </submittedName>
</protein>
<dbReference type="Proteomes" id="UP000037136">
    <property type="component" value="Unassembled WGS sequence"/>
</dbReference>
<name>A0A2A9P4E8_OPHUN</name>
<evidence type="ECO:0000256" key="1">
    <source>
        <dbReference type="SAM" id="MobiDB-lite"/>
    </source>
</evidence>
<feature type="region of interest" description="Disordered" evidence="1">
    <location>
        <begin position="1"/>
        <end position="141"/>
    </location>
</feature>
<reference evidence="2 3" key="1">
    <citation type="journal article" date="2015" name="BMC Genomics">
        <title>Gene expression during zombie ant biting behavior reflects the complexity underlying fungal parasitic behavioral manipulation.</title>
        <authorList>
            <person name="de Bekker C."/>
            <person name="Ohm R.A."/>
            <person name="Loreto R.G."/>
            <person name="Sebastian A."/>
            <person name="Albert I."/>
            <person name="Merrow M."/>
            <person name="Brachmann A."/>
            <person name="Hughes D.P."/>
        </authorList>
    </citation>
    <scope>NUCLEOTIDE SEQUENCE [LARGE SCALE GENOMIC DNA]</scope>
    <source>
        <strain evidence="2 3">SC16a</strain>
    </source>
</reference>
<accession>A0A2A9P4E8</accession>
<feature type="compositionally biased region" description="Polar residues" evidence="1">
    <location>
        <begin position="32"/>
        <end position="47"/>
    </location>
</feature>
<evidence type="ECO:0000313" key="3">
    <source>
        <dbReference type="Proteomes" id="UP000037136"/>
    </source>
</evidence>
<evidence type="ECO:0000313" key="2">
    <source>
        <dbReference type="EMBL" id="PFH56355.1"/>
    </source>
</evidence>
<feature type="compositionally biased region" description="Basic and acidic residues" evidence="1">
    <location>
        <begin position="87"/>
        <end position="107"/>
    </location>
</feature>
<dbReference type="EMBL" id="LAZP02000600">
    <property type="protein sequence ID" value="PFH56355.1"/>
    <property type="molecule type" value="Genomic_DNA"/>
</dbReference>
<keyword evidence="3" id="KW-1185">Reference proteome</keyword>
<reference evidence="2 3" key="2">
    <citation type="journal article" date="2017" name="Sci. Rep.">
        <title>Ant-infecting Ophiocordyceps genomes reveal a high diversity of potential behavioral manipulation genes and a possible major role for enterotoxins.</title>
        <authorList>
            <person name="de Bekker C."/>
            <person name="Ohm R.A."/>
            <person name="Evans H.C."/>
            <person name="Brachmann A."/>
            <person name="Hughes D.P."/>
        </authorList>
    </citation>
    <scope>NUCLEOTIDE SEQUENCE [LARGE SCALE GENOMIC DNA]</scope>
    <source>
        <strain evidence="2 3">SC16a</strain>
    </source>
</reference>